<feature type="transmembrane region" description="Helical" evidence="1">
    <location>
        <begin position="91"/>
        <end position="114"/>
    </location>
</feature>
<proteinExistence type="predicted"/>
<reference evidence="2 3" key="1">
    <citation type="submission" date="2015-11" db="EMBL/GenBank/DDBJ databases">
        <title>Genome Sequence of Bacillus simplex strain VanAntwerpen2.</title>
        <authorList>
            <person name="Couger M.B."/>
        </authorList>
    </citation>
    <scope>NUCLEOTIDE SEQUENCE [LARGE SCALE GENOMIC DNA]</scope>
    <source>
        <strain evidence="2 3">VanAntwerpen02</strain>
    </source>
</reference>
<evidence type="ECO:0000313" key="2">
    <source>
        <dbReference type="EMBL" id="KWW21408.1"/>
    </source>
</evidence>
<evidence type="ECO:0000256" key="1">
    <source>
        <dbReference type="SAM" id="Phobius"/>
    </source>
</evidence>
<dbReference type="Pfam" id="PF04657">
    <property type="entry name" value="DMT_YdcZ"/>
    <property type="match status" value="1"/>
</dbReference>
<name>A0A109N0V4_9BACI</name>
<sequence>MQGILFGVIAGVFISLQTVFNAQVSEKVGSWATTTLVLGLGFVSSFTMFMIMDDTSLLALGHVNKLYLSSGVLGVMLVYCIMQAIRLLGPAYAISIVLVAQLIMAVVIDTYGWFGFETAPFTMNKLFGIGIMVAGIIMFKTKRNVIQKTDKRGILPEKAQL</sequence>
<feature type="transmembrane region" description="Helical" evidence="1">
    <location>
        <begin position="64"/>
        <end position="85"/>
    </location>
</feature>
<dbReference type="PANTHER" id="PTHR34821:SF3">
    <property type="entry name" value="MEMBRANE PROTEIN"/>
    <property type="match status" value="1"/>
</dbReference>
<organism evidence="2 3">
    <name type="scientific">Peribacillus simplex</name>
    <dbReference type="NCBI Taxonomy" id="1478"/>
    <lineage>
        <taxon>Bacteria</taxon>
        <taxon>Bacillati</taxon>
        <taxon>Bacillota</taxon>
        <taxon>Bacilli</taxon>
        <taxon>Bacillales</taxon>
        <taxon>Bacillaceae</taxon>
        <taxon>Peribacillus</taxon>
    </lineage>
</organism>
<dbReference type="Proteomes" id="UP000064189">
    <property type="component" value="Unassembled WGS sequence"/>
</dbReference>
<protein>
    <recommendedName>
        <fullName evidence="4">DMT family transporter</fullName>
    </recommendedName>
</protein>
<keyword evidence="1" id="KW-0472">Membrane</keyword>
<accession>A0A109N0V4</accession>
<dbReference type="PANTHER" id="PTHR34821">
    <property type="entry name" value="INNER MEMBRANE PROTEIN YDCZ"/>
    <property type="match status" value="1"/>
</dbReference>
<dbReference type="GO" id="GO:0005886">
    <property type="term" value="C:plasma membrane"/>
    <property type="evidence" value="ECO:0007669"/>
    <property type="project" value="TreeGrafter"/>
</dbReference>
<gene>
    <name evidence="2" type="ORF">AS888_17675</name>
</gene>
<keyword evidence="3" id="KW-1185">Reference proteome</keyword>
<dbReference type="InterPro" id="IPR006750">
    <property type="entry name" value="YdcZ"/>
</dbReference>
<keyword evidence="1" id="KW-0812">Transmembrane</keyword>
<dbReference type="EMBL" id="LNNH01000012">
    <property type="protein sequence ID" value="KWW21408.1"/>
    <property type="molecule type" value="Genomic_DNA"/>
</dbReference>
<evidence type="ECO:0008006" key="4">
    <source>
        <dbReference type="Google" id="ProtNLM"/>
    </source>
</evidence>
<dbReference type="AlphaFoldDB" id="A0A109N0V4"/>
<feature type="transmembrane region" description="Helical" evidence="1">
    <location>
        <begin position="31"/>
        <end position="52"/>
    </location>
</feature>
<dbReference type="RefSeq" id="WP_061141756.1">
    <property type="nucleotide sequence ID" value="NZ_LNNH01000012.1"/>
</dbReference>
<keyword evidence="1" id="KW-1133">Transmembrane helix</keyword>
<comment type="caution">
    <text evidence="2">The sequence shown here is derived from an EMBL/GenBank/DDBJ whole genome shotgun (WGS) entry which is preliminary data.</text>
</comment>
<feature type="transmembrane region" description="Helical" evidence="1">
    <location>
        <begin position="121"/>
        <end position="139"/>
    </location>
</feature>
<evidence type="ECO:0000313" key="3">
    <source>
        <dbReference type="Proteomes" id="UP000064189"/>
    </source>
</evidence>